<feature type="compositionally biased region" description="Basic and acidic residues" evidence="1">
    <location>
        <begin position="205"/>
        <end position="310"/>
    </location>
</feature>
<dbReference type="STRING" id="1071383.J7RG58"/>
<dbReference type="OMA" id="MACANEL"/>
<evidence type="ECO:0000256" key="1">
    <source>
        <dbReference type="SAM" id="MobiDB-lite"/>
    </source>
</evidence>
<dbReference type="eggNOG" id="ENOG502S308">
    <property type="taxonomic scope" value="Eukaryota"/>
</dbReference>
<gene>
    <name evidence="2" type="primary">KNAG0B00700</name>
    <name evidence="2" type="ordered locus">KNAG_0B00700</name>
</gene>
<dbReference type="GeneID" id="34524168"/>
<dbReference type="OrthoDB" id="4067212at2759"/>
<keyword evidence="3" id="KW-1185">Reference proteome</keyword>
<proteinExistence type="predicted"/>
<organism evidence="2 3">
    <name type="scientific">Huiozyma naganishii (strain ATCC MYA-139 / BCRC 22969 / CBS 8797 / KCTC 17520 / NBRC 10181 / NCYC 3082 / Yp74L-3)</name>
    <name type="common">Yeast</name>
    <name type="synonym">Kazachstania naganishii</name>
    <dbReference type="NCBI Taxonomy" id="1071383"/>
    <lineage>
        <taxon>Eukaryota</taxon>
        <taxon>Fungi</taxon>
        <taxon>Dikarya</taxon>
        <taxon>Ascomycota</taxon>
        <taxon>Saccharomycotina</taxon>
        <taxon>Saccharomycetes</taxon>
        <taxon>Saccharomycetales</taxon>
        <taxon>Saccharomycetaceae</taxon>
        <taxon>Huiozyma</taxon>
    </lineage>
</organism>
<protein>
    <submittedName>
        <fullName evidence="2">Uncharacterized protein</fullName>
    </submittedName>
</protein>
<accession>J7RG58</accession>
<dbReference type="AlphaFoldDB" id="J7RG58"/>
<feature type="compositionally biased region" description="Polar residues" evidence="1">
    <location>
        <begin position="349"/>
        <end position="364"/>
    </location>
</feature>
<dbReference type="Proteomes" id="UP000006310">
    <property type="component" value="Chromosome 2"/>
</dbReference>
<dbReference type="KEGG" id="kng:KNAG_0B00700"/>
<name>J7RG58_HUIN7</name>
<feature type="compositionally biased region" description="Polar residues" evidence="1">
    <location>
        <begin position="324"/>
        <end position="335"/>
    </location>
</feature>
<dbReference type="EMBL" id="HE978315">
    <property type="protein sequence ID" value="CCK68518.1"/>
    <property type="molecule type" value="Genomic_DNA"/>
</dbReference>
<dbReference type="HOGENOM" id="CLU_055876_0_0_1"/>
<evidence type="ECO:0000313" key="2">
    <source>
        <dbReference type="EMBL" id="CCK68518.1"/>
    </source>
</evidence>
<reference evidence="2 3" key="1">
    <citation type="journal article" date="2011" name="Proc. Natl. Acad. Sci. U.S.A.">
        <title>Evolutionary erosion of yeast sex chromosomes by mating-type switching accidents.</title>
        <authorList>
            <person name="Gordon J.L."/>
            <person name="Armisen D."/>
            <person name="Proux-Wera E."/>
            <person name="Oheigeartaigh S.S."/>
            <person name="Byrne K.P."/>
            <person name="Wolfe K.H."/>
        </authorList>
    </citation>
    <scope>NUCLEOTIDE SEQUENCE [LARGE SCALE GENOMIC DNA]</scope>
    <source>
        <strain evidence="3">ATCC MYA-139 / BCRC 22969 / CBS 8797 / CCRC 22969 / KCTC 17520 / NBRC 10181 / NCYC 3082</strain>
    </source>
</reference>
<dbReference type="RefSeq" id="XP_022462764.1">
    <property type="nucleotide sequence ID" value="XM_022611346.1"/>
</dbReference>
<reference evidence="3" key="2">
    <citation type="submission" date="2012-08" db="EMBL/GenBank/DDBJ databases">
        <title>Genome sequence of Kazachstania naganishii.</title>
        <authorList>
            <person name="Gordon J.L."/>
            <person name="Armisen D."/>
            <person name="Proux-Wera E."/>
            <person name="OhEigeartaigh S.S."/>
            <person name="Byrne K.P."/>
            <person name="Wolfe K.H."/>
        </authorList>
    </citation>
    <scope>NUCLEOTIDE SEQUENCE [LARGE SCALE GENOMIC DNA]</scope>
    <source>
        <strain evidence="3">ATCC MYA-139 / BCRC 22969 / CBS 8797 / CCRC 22969 / KCTC 17520 / NBRC 10181 / NCYC 3082</strain>
    </source>
</reference>
<sequence>MIYNGFSPCIFQQPPVIPSSLLERCAVKQQSSPSMRLVTKEVEGGLLLTFQKQFDPEIYRAAVIRELQKLRDSVEPTYRAVTDFFGRQYYVANEISEHELLQKIDFPLLERQIAKQLFQDYSLELSHDGSNLAVSSKRDKLEETLQFEFPAEDIRVVGCGVLDDTTAFLRVAVDSKNNELENTMKAVQRENERIAREEQEEAAQRIRERKQAKQQQEQRLKKESEAREKRERIRVEKEKQSRLRRAKQDRQLKEKHLEQQQKLEQHKLEQQRQLEQQQREEELQLQKARDDEERREKLLMEQREYQRQLVEEEQQQQRKKLQASEAQPATSSAESVTEPIHRIDINFGGHTSSRPASPSNSAISETPRRRRSSPVLEDVDDDEISRYNRLKGRLPTGSAVVEDV</sequence>
<feature type="region of interest" description="Disordered" evidence="1">
    <location>
        <begin position="205"/>
        <end position="404"/>
    </location>
</feature>
<evidence type="ECO:0000313" key="3">
    <source>
        <dbReference type="Proteomes" id="UP000006310"/>
    </source>
</evidence>